<gene>
    <name evidence="1" type="ORF">RCOM_1216960</name>
</gene>
<name>B9SQS0_RICCO</name>
<dbReference type="Proteomes" id="UP000008311">
    <property type="component" value="Unassembled WGS sequence"/>
</dbReference>
<dbReference type="InterPro" id="IPR053276">
    <property type="entry name" value="MtDNA_mismatch_repair_MutS"/>
</dbReference>
<evidence type="ECO:0000313" key="2">
    <source>
        <dbReference type="Proteomes" id="UP000008311"/>
    </source>
</evidence>
<dbReference type="STRING" id="3988.B9SQS0"/>
<reference evidence="2" key="1">
    <citation type="journal article" date="2010" name="Nat. Biotechnol.">
        <title>Draft genome sequence of the oilseed species Ricinus communis.</title>
        <authorList>
            <person name="Chan A.P."/>
            <person name="Crabtree J."/>
            <person name="Zhao Q."/>
            <person name="Lorenzi H."/>
            <person name="Orvis J."/>
            <person name="Puiu D."/>
            <person name="Melake-Berhan A."/>
            <person name="Jones K.M."/>
            <person name="Redman J."/>
            <person name="Chen G."/>
            <person name="Cahoon E.B."/>
            <person name="Gedil M."/>
            <person name="Stanke M."/>
            <person name="Haas B.J."/>
            <person name="Wortman J.R."/>
            <person name="Fraser-Liggett C.M."/>
            <person name="Ravel J."/>
            <person name="Rabinowicz P.D."/>
        </authorList>
    </citation>
    <scope>NUCLEOTIDE SEQUENCE [LARGE SCALE GENOMIC DNA]</scope>
    <source>
        <strain evidence="2">cv. Hale</strain>
    </source>
</reference>
<protein>
    <submittedName>
        <fullName evidence="1">Uncharacterized protein</fullName>
    </submittedName>
</protein>
<evidence type="ECO:0000313" key="1">
    <source>
        <dbReference type="EMBL" id="EEF34011.1"/>
    </source>
</evidence>
<dbReference type="InParanoid" id="B9SQS0"/>
<sequence length="89" mass="9918">MFLQTDDLEGRVRAHRSKEGMHNASFLYFIVQGKSIACQLETLLINQLPCKGFQLTNMADVASLAGDAGHPPGRGDVSLDKLRFKWNEL</sequence>
<organism evidence="1 2">
    <name type="scientific">Ricinus communis</name>
    <name type="common">Castor bean</name>
    <dbReference type="NCBI Taxonomy" id="3988"/>
    <lineage>
        <taxon>Eukaryota</taxon>
        <taxon>Viridiplantae</taxon>
        <taxon>Streptophyta</taxon>
        <taxon>Embryophyta</taxon>
        <taxon>Tracheophyta</taxon>
        <taxon>Spermatophyta</taxon>
        <taxon>Magnoliopsida</taxon>
        <taxon>eudicotyledons</taxon>
        <taxon>Gunneridae</taxon>
        <taxon>Pentapetalae</taxon>
        <taxon>rosids</taxon>
        <taxon>fabids</taxon>
        <taxon>Malpighiales</taxon>
        <taxon>Euphorbiaceae</taxon>
        <taxon>Acalyphoideae</taxon>
        <taxon>Acalypheae</taxon>
        <taxon>Ricinus</taxon>
    </lineage>
</organism>
<dbReference type="PANTHER" id="PTHR48448:SF1">
    <property type="entry name" value="MUTL PROTEIN ISOFORM 1"/>
    <property type="match status" value="1"/>
</dbReference>
<dbReference type="AlphaFoldDB" id="B9SQS0"/>
<proteinExistence type="predicted"/>
<keyword evidence="2" id="KW-1185">Reference proteome</keyword>
<dbReference type="eggNOG" id="KOG0217">
    <property type="taxonomic scope" value="Eukaryota"/>
</dbReference>
<dbReference type="EMBL" id="EQ974090">
    <property type="protein sequence ID" value="EEF34011.1"/>
    <property type="molecule type" value="Genomic_DNA"/>
</dbReference>
<accession>B9SQS0</accession>
<dbReference type="PANTHER" id="PTHR48448">
    <property type="entry name" value="MUTL PROTEIN ISOFORM 1"/>
    <property type="match status" value="1"/>
</dbReference>